<reference evidence="5 6" key="1">
    <citation type="submission" date="2021-12" db="EMBL/GenBank/DDBJ databases">
        <title>Genome sequencing of bacteria with rrn-lacking chromosome and rrn-plasmid.</title>
        <authorList>
            <person name="Anda M."/>
            <person name="Iwasaki W."/>
        </authorList>
    </citation>
    <scope>NUCLEOTIDE SEQUENCE [LARGE SCALE GENOMIC DNA]</scope>
    <source>
        <strain evidence="5 6">NBRC 101262</strain>
        <plasmid evidence="5 6">pPP2</plasmid>
    </source>
</reference>
<accession>A0ABM7VKH5</accession>
<dbReference type="PANTHER" id="PTHR42852:SF17">
    <property type="entry name" value="THIOREDOXIN-LIKE PROTEIN HI_1115"/>
    <property type="match status" value="1"/>
</dbReference>
<dbReference type="Proteomes" id="UP001354989">
    <property type="component" value="Plasmid pPP2"/>
</dbReference>
<dbReference type="PROSITE" id="PS51352">
    <property type="entry name" value="THIOREDOXIN_2"/>
    <property type="match status" value="1"/>
</dbReference>
<protein>
    <submittedName>
        <fullName evidence="5">Thiol:disulfide interchange protein</fullName>
    </submittedName>
</protein>
<keyword evidence="5" id="KW-0614">Plasmid</keyword>
<dbReference type="CDD" id="cd02966">
    <property type="entry name" value="TlpA_like_family"/>
    <property type="match status" value="1"/>
</dbReference>
<evidence type="ECO:0000259" key="4">
    <source>
        <dbReference type="PROSITE" id="PS51352"/>
    </source>
</evidence>
<dbReference type="PROSITE" id="PS00194">
    <property type="entry name" value="THIOREDOXIN_1"/>
    <property type="match status" value="1"/>
</dbReference>
<evidence type="ECO:0000313" key="5">
    <source>
        <dbReference type="EMBL" id="BDD01465.1"/>
    </source>
</evidence>
<sequence length="436" mass="51324">MAWWQTESELLRICPTVHTQTVVCKSRERLQINFKRYKMKNGIILILVISLFGCNSTINQNDYLRKVSENLDQIKSASYFSTQVSSAPEDTARFTEPYELFYKIFINPLDTLVGSSSMTFSAEDTTNMTDFYDGKVRGKVNWEEQYVKIDSFKHHPYPFRLVHYPFYTKINEIIKYTLTTTDSIQTNFKDFGDSIYFCLRIINKHVYFHIKPIDIKNEYIPEDEISQFDVWFNKQDDMPYRMRSKWHHTTIFEACSKPKFNLSKDTALIVSNYFPSYFEVRYVDPYAPNQVEQKEELEGKIAPDWILKDTDFNEVSLSDLKSKVLLIQFTGVGCGPCHQSIPFLKKLVEEYKTKDFEFLSIETWSNNMVGLKRYQQKNGFNFRFLKSTDEVTKSYVVSSVPVFFVIDENRIIRKVINGYSKEVSGKEIKESIDKYL</sequence>
<keyword evidence="6" id="KW-1185">Reference proteome</keyword>
<dbReference type="PANTHER" id="PTHR42852">
    <property type="entry name" value="THIOL:DISULFIDE INTERCHANGE PROTEIN DSBE"/>
    <property type="match status" value="1"/>
</dbReference>
<keyword evidence="2" id="KW-0201">Cytochrome c-type biogenesis</keyword>
<dbReference type="Gene3D" id="3.40.30.10">
    <property type="entry name" value="Glutaredoxin"/>
    <property type="match status" value="1"/>
</dbReference>
<evidence type="ECO:0000313" key="6">
    <source>
        <dbReference type="Proteomes" id="UP001354989"/>
    </source>
</evidence>
<evidence type="ECO:0000256" key="3">
    <source>
        <dbReference type="ARBA" id="ARBA00023284"/>
    </source>
</evidence>
<geneLocation type="plasmid" evidence="5 6">
    <name>pPP2</name>
</geneLocation>
<evidence type="ECO:0000256" key="1">
    <source>
        <dbReference type="ARBA" id="ARBA00004196"/>
    </source>
</evidence>
<dbReference type="InterPro" id="IPR013766">
    <property type="entry name" value="Thioredoxin_domain"/>
</dbReference>
<keyword evidence="3" id="KW-0676">Redox-active center</keyword>
<dbReference type="SUPFAM" id="SSF52833">
    <property type="entry name" value="Thioredoxin-like"/>
    <property type="match status" value="1"/>
</dbReference>
<dbReference type="EMBL" id="AP025294">
    <property type="protein sequence ID" value="BDD01465.1"/>
    <property type="molecule type" value="Genomic_DNA"/>
</dbReference>
<dbReference type="InterPro" id="IPR050553">
    <property type="entry name" value="Thioredoxin_ResA/DsbE_sf"/>
</dbReference>
<dbReference type="InterPro" id="IPR013740">
    <property type="entry name" value="Redoxin"/>
</dbReference>
<gene>
    <name evidence="5" type="ORF">PEPS_37450</name>
</gene>
<feature type="domain" description="Thioredoxin" evidence="4">
    <location>
        <begin position="296"/>
        <end position="436"/>
    </location>
</feature>
<dbReference type="InterPro" id="IPR017937">
    <property type="entry name" value="Thioredoxin_CS"/>
</dbReference>
<proteinExistence type="predicted"/>
<dbReference type="InterPro" id="IPR036249">
    <property type="entry name" value="Thioredoxin-like_sf"/>
</dbReference>
<comment type="subcellular location">
    <subcellularLocation>
        <location evidence="1">Cell envelope</location>
    </subcellularLocation>
</comment>
<evidence type="ECO:0000256" key="2">
    <source>
        <dbReference type="ARBA" id="ARBA00022748"/>
    </source>
</evidence>
<dbReference type="Pfam" id="PF08534">
    <property type="entry name" value="Redoxin"/>
    <property type="match status" value="1"/>
</dbReference>
<name>A0ABM7VKH5_9BACT</name>
<organism evidence="5 6">
    <name type="scientific">Persicobacter psychrovividus</name>
    <dbReference type="NCBI Taxonomy" id="387638"/>
    <lineage>
        <taxon>Bacteria</taxon>
        <taxon>Pseudomonadati</taxon>
        <taxon>Bacteroidota</taxon>
        <taxon>Cytophagia</taxon>
        <taxon>Cytophagales</taxon>
        <taxon>Persicobacteraceae</taxon>
        <taxon>Persicobacter</taxon>
    </lineage>
</organism>